<comment type="subcellular location">
    <subcellularLocation>
        <location evidence="1">Membrane</location>
        <topology evidence="1">Multi-pass membrane protein</topology>
    </subcellularLocation>
</comment>
<protein>
    <submittedName>
        <fullName evidence="10">OPT oligopeptide transporter protein-domain-containing protein</fullName>
    </submittedName>
</protein>
<dbReference type="InterPro" id="IPR004648">
    <property type="entry name" value="Oligpept_transpt"/>
</dbReference>
<keyword evidence="11" id="KW-1185">Reference proteome</keyword>
<keyword evidence="7 9" id="KW-1133">Transmembrane helix</keyword>
<feature type="transmembrane region" description="Helical" evidence="9">
    <location>
        <begin position="341"/>
        <end position="363"/>
    </location>
</feature>
<name>A0ABR1FBC8_9ASCO</name>
<keyword evidence="3" id="KW-0813">Transport</keyword>
<evidence type="ECO:0000256" key="8">
    <source>
        <dbReference type="ARBA" id="ARBA00023136"/>
    </source>
</evidence>
<gene>
    <name evidence="10" type="ORF">BZA70DRAFT_5574</name>
</gene>
<evidence type="ECO:0000256" key="7">
    <source>
        <dbReference type="ARBA" id="ARBA00022989"/>
    </source>
</evidence>
<feature type="transmembrane region" description="Helical" evidence="9">
    <location>
        <begin position="416"/>
        <end position="434"/>
    </location>
</feature>
<keyword evidence="4 9" id="KW-0812">Transmembrane</keyword>
<accession>A0ABR1FBC8</accession>
<evidence type="ECO:0000313" key="11">
    <source>
        <dbReference type="Proteomes" id="UP001498771"/>
    </source>
</evidence>
<dbReference type="RefSeq" id="XP_064770188.1">
    <property type="nucleotide sequence ID" value="XM_064915212.1"/>
</dbReference>
<dbReference type="NCBIfam" id="TIGR00727">
    <property type="entry name" value="ISP4_OPT"/>
    <property type="match status" value="1"/>
</dbReference>
<keyword evidence="8 9" id="KW-0472">Membrane</keyword>
<evidence type="ECO:0000256" key="4">
    <source>
        <dbReference type="ARBA" id="ARBA00022692"/>
    </source>
</evidence>
<feature type="transmembrane region" description="Helical" evidence="9">
    <location>
        <begin position="617"/>
        <end position="639"/>
    </location>
</feature>
<feature type="transmembrane region" description="Helical" evidence="9">
    <location>
        <begin position="728"/>
        <end position="751"/>
    </location>
</feature>
<evidence type="ECO:0000256" key="3">
    <source>
        <dbReference type="ARBA" id="ARBA00022448"/>
    </source>
</evidence>
<organism evidence="10 11">
    <name type="scientific">Myxozyma melibiosi</name>
    <dbReference type="NCBI Taxonomy" id="54550"/>
    <lineage>
        <taxon>Eukaryota</taxon>
        <taxon>Fungi</taxon>
        <taxon>Dikarya</taxon>
        <taxon>Ascomycota</taxon>
        <taxon>Saccharomycotina</taxon>
        <taxon>Lipomycetes</taxon>
        <taxon>Lipomycetales</taxon>
        <taxon>Lipomycetaceae</taxon>
        <taxon>Myxozyma</taxon>
    </lineage>
</organism>
<feature type="transmembrane region" description="Helical" evidence="9">
    <location>
        <begin position="780"/>
        <end position="797"/>
    </location>
</feature>
<evidence type="ECO:0000256" key="2">
    <source>
        <dbReference type="ARBA" id="ARBA00008807"/>
    </source>
</evidence>
<evidence type="ECO:0000256" key="5">
    <source>
        <dbReference type="ARBA" id="ARBA00022856"/>
    </source>
</evidence>
<feature type="transmembrane region" description="Helical" evidence="9">
    <location>
        <begin position="672"/>
        <end position="692"/>
    </location>
</feature>
<feature type="transmembrane region" description="Helical" evidence="9">
    <location>
        <begin position="809"/>
        <end position="831"/>
    </location>
</feature>
<comment type="caution">
    <text evidence="10">The sequence shown here is derived from an EMBL/GenBank/DDBJ whole genome shotgun (WGS) entry which is preliminary data.</text>
</comment>
<dbReference type="NCBIfam" id="TIGR00728">
    <property type="entry name" value="OPT_sfam"/>
    <property type="match status" value="1"/>
</dbReference>
<feature type="transmembrane region" description="Helical" evidence="9">
    <location>
        <begin position="584"/>
        <end position="605"/>
    </location>
</feature>
<keyword evidence="5" id="KW-0571">Peptide transport</keyword>
<keyword evidence="6" id="KW-0653">Protein transport</keyword>
<feature type="transmembrane region" description="Helical" evidence="9">
    <location>
        <begin position="704"/>
        <end position="722"/>
    </location>
</feature>
<feature type="transmembrane region" description="Helical" evidence="9">
    <location>
        <begin position="273"/>
        <end position="297"/>
    </location>
</feature>
<reference evidence="10 11" key="1">
    <citation type="submission" date="2024-03" db="EMBL/GenBank/DDBJ databases">
        <title>Genome-scale model development and genomic sequencing of the oleaginous clade Lipomyces.</title>
        <authorList>
            <consortium name="Lawrence Berkeley National Laboratory"/>
            <person name="Czajka J.J."/>
            <person name="Han Y."/>
            <person name="Kim J."/>
            <person name="Mondo S.J."/>
            <person name="Hofstad B.A."/>
            <person name="Robles A."/>
            <person name="Haridas S."/>
            <person name="Riley R."/>
            <person name="LaButti K."/>
            <person name="Pangilinan J."/>
            <person name="Andreopoulos W."/>
            <person name="Lipzen A."/>
            <person name="Yan J."/>
            <person name="Wang M."/>
            <person name="Ng V."/>
            <person name="Grigoriev I.V."/>
            <person name="Spatafora J.W."/>
            <person name="Magnuson J.K."/>
            <person name="Baker S.E."/>
            <person name="Pomraning K.R."/>
        </authorList>
    </citation>
    <scope>NUCLEOTIDE SEQUENCE [LARGE SCALE GENOMIC DNA]</scope>
    <source>
        <strain evidence="10 11">Phaff 52-87</strain>
    </source>
</reference>
<feature type="transmembrane region" description="Helical" evidence="9">
    <location>
        <begin position="558"/>
        <end position="578"/>
    </location>
</feature>
<dbReference type="InterPro" id="IPR004813">
    <property type="entry name" value="OPT"/>
</dbReference>
<sequence length="875" mass="99674">MDSFTEKKDAVISSEREITAEFTSYTNEKNDVYVSTSSPSEQPSLSDLERERFTSRIMESKELEDIGASTTQLEFLLSKLHILSLDECVEELRTAADYHRDDYNYPIDTREKISRLLEGAMAYGQGQEIYEMDLRLEATLNRFNSPYPEVRAVTDPTDDKSLAVETPRAYFLGLFWVVVGSFINEVFLTRQPSLSIKSAVFQILVYPGGKLLERILPDKTYYFRGRKFALNPGPWSYKEQMFATIMINAGANFANVENHTLVYKLPQFFAQTWVNFGFMFVANVSTQFFGFGVAGILRRWVIYEKKAVWPTMLPTLTLNRVLLQPEEKHSIHGWTISRYRFFWYVLAASFVYFWLPDFLFTALSTFNWMTWIAPDNKILALITGSKTGMGFNPIPTFDWTVINYSGPLTKPFFSSANQFAGVLFGAFLIIGMVWKNYKWTGYMPMNTSTVYANNGLKYNMTRITDANSRLDEKAYRAYSAPYFTAGNLLREGSSYCMVTLSFTSILLSDHRLLYNSLKGFVKSLKNWRVNKLGKTSSFEDFNDPLSLMIREYEEVPDWWFLVILLVSLVFGIILFEVYPVVAPVWVLFAVFGISILLLIPSTVIYSVTGYQVAFNDLMVLLGGYFVPGSGIGNIIGRLYGWNIDEQAESFVSDLKLAHYAKLPPRAVFRGQVIATAVNCLVTIGGIHVVLGLNRICYSDQPDKFVCAYPNSIYNTSLFYGLVGPDRVFAMYPGLKYCFLAGVVIGLVYYPLQRYFPRVFRSIHPVVVLSGVYVYGQSYNLSYYTMGFWFALYFMYFVRRRYLNWWTKYVYVLTSGLTAGTAFSAIIIFGAISYTGTSVKWWGTTVSTAGIDAVSTTTLYDMPESGTFGLSVGEFQ</sequence>
<comment type="similarity">
    <text evidence="2">Belongs to the oligopeptide OPT transporter family.</text>
</comment>
<dbReference type="EMBL" id="JBBJBU010000001">
    <property type="protein sequence ID" value="KAK7207155.1"/>
    <property type="molecule type" value="Genomic_DNA"/>
</dbReference>
<evidence type="ECO:0000256" key="9">
    <source>
        <dbReference type="SAM" id="Phobius"/>
    </source>
</evidence>
<proteinExistence type="inferred from homology"/>
<evidence type="ECO:0000256" key="1">
    <source>
        <dbReference type="ARBA" id="ARBA00004141"/>
    </source>
</evidence>
<dbReference type="Proteomes" id="UP001498771">
    <property type="component" value="Unassembled WGS sequence"/>
</dbReference>
<evidence type="ECO:0000256" key="6">
    <source>
        <dbReference type="ARBA" id="ARBA00022927"/>
    </source>
</evidence>
<evidence type="ECO:0000313" key="10">
    <source>
        <dbReference type="EMBL" id="KAK7207155.1"/>
    </source>
</evidence>
<dbReference type="PANTHER" id="PTHR22601">
    <property type="entry name" value="ISP4 LIKE PROTEIN"/>
    <property type="match status" value="1"/>
</dbReference>
<dbReference type="GeneID" id="90040724"/>
<feature type="transmembrane region" description="Helical" evidence="9">
    <location>
        <begin position="758"/>
        <end position="774"/>
    </location>
</feature>
<dbReference type="Pfam" id="PF03169">
    <property type="entry name" value="OPT"/>
    <property type="match status" value="1"/>
</dbReference>